<evidence type="ECO:0000313" key="1">
    <source>
        <dbReference type="EMBL" id="SCM74291.1"/>
    </source>
</evidence>
<sequence>MLGVMLVCWRSPTGHAIRLARWPHTVDANSVHAVVCLPMRSLEPLYQITFWSVSIFNVSDTAIMASSRQGIFGESVRCGTDRPGGRKRVARAVHG</sequence>
<accession>A0A212L9P4</accession>
<proteinExistence type="predicted"/>
<protein>
    <submittedName>
        <fullName evidence="1">Uncharacterized protein</fullName>
    </submittedName>
</protein>
<gene>
    <name evidence="1" type="ORF">KL86DES1_21849</name>
</gene>
<dbReference type="EMBL" id="FMJC01000002">
    <property type="protein sequence ID" value="SCM74291.1"/>
    <property type="molecule type" value="Genomic_DNA"/>
</dbReference>
<dbReference type="AlphaFoldDB" id="A0A212L9P4"/>
<reference evidence="1" key="1">
    <citation type="submission" date="2016-08" db="EMBL/GenBank/DDBJ databases">
        <authorList>
            <person name="Seilhamer J.J."/>
        </authorList>
    </citation>
    <scope>NUCLEOTIDE SEQUENCE</scope>
    <source>
        <strain evidence="1">86-1</strain>
    </source>
</reference>
<name>A0A212L9P4_9BACT</name>
<organism evidence="1">
    <name type="scientific">uncultured Desulfovibrio sp</name>
    <dbReference type="NCBI Taxonomy" id="167968"/>
    <lineage>
        <taxon>Bacteria</taxon>
        <taxon>Pseudomonadati</taxon>
        <taxon>Thermodesulfobacteriota</taxon>
        <taxon>Desulfovibrionia</taxon>
        <taxon>Desulfovibrionales</taxon>
        <taxon>Desulfovibrionaceae</taxon>
        <taxon>Desulfovibrio</taxon>
        <taxon>environmental samples</taxon>
    </lineage>
</organism>